<dbReference type="EMBL" id="AQHW01000002">
    <property type="protein sequence ID" value="KKB60587.1"/>
    <property type="molecule type" value="Genomic_DNA"/>
</dbReference>
<name>A0A0F5JT90_9BACT</name>
<dbReference type="STRING" id="1203610.HMPREF1536_00468"/>
<feature type="domain" description="BT4734-like N-terminal" evidence="2">
    <location>
        <begin position="54"/>
        <end position="179"/>
    </location>
</feature>
<sequence length="686" mass="79532">MKVTLLKGNLGPGKLVELASVVARIKDTTQAKPVENMREMIPYCTPGNRVADAEKVPVVIFASGYKDQVWKHYNGLILLEFNRLANLSEARRLRDEIVRYNQPLLAMIGSSGLSVKVVVRYTLPDGTLPVDREKAICFHAHAYRRAVLHYQAQLQWQVDIKEPSLDRGCRLSYDPECFYNPEALPVRMEQPLAMPEEPGYMEQVIQSDDPLARILPGTEQRKKIEMLFETCLNQVYREHGAGWGEEEPKDFVAAVSALCFDSGVPEEDTVRWLYFRMWSLEDQNLLRLTVHNVYLARKSFGKKPCLPVPMNLLARMEEFLKRRYEFRKNEIIGEVEYREKHSFCFRFRPVTAEVLNGICLNAMEEGLDIWDKDVRRYIYSPRVPNYNPLEQFLYNLPAWDGKDRIRALADTVPTKDGEWRNRFYVWFISMVAHWQKTDRLYANSLVPVLVGGQGISKSTFFRLLLPPVLRDYHAESINLENKSEAELLMAQNLLITIDEFDRLSKKYQADLKHLIQKPEVKVRRPHQKTFQQMRRLASFSATANPMELLTDPTGSRRYVCVQVTGAIDVSAPVEYEQLYAQAVHAIRSGERYWLNSEEEQLLTKSNAGFQDEPLEMQYLFSYFRLPEEGEKEERFTSVELLDIISERSKRKFSNTSACRFGKMLNASGIRKIHTKTGNYYCLIRKG</sequence>
<evidence type="ECO:0000313" key="4">
    <source>
        <dbReference type="EMBL" id="KKB60587.1"/>
    </source>
</evidence>
<accession>A0A0F5JT90</accession>
<dbReference type="HOGENOM" id="CLU_024375_3_0_10"/>
<comment type="caution">
    <text evidence="4">The sequence shown here is derived from an EMBL/GenBank/DDBJ whole genome shotgun (WGS) entry which is preliminary data.</text>
</comment>
<dbReference type="Pfam" id="PF05272">
    <property type="entry name" value="VapE-like_dom"/>
    <property type="match status" value="1"/>
</dbReference>
<evidence type="ECO:0000259" key="3">
    <source>
        <dbReference type="Pfam" id="PF12990"/>
    </source>
</evidence>
<dbReference type="PANTHER" id="PTHR34985:SF1">
    <property type="entry name" value="SLR0554 PROTEIN"/>
    <property type="match status" value="1"/>
</dbReference>
<dbReference type="InterPro" id="IPR014907">
    <property type="entry name" value="BT4734-like_N"/>
</dbReference>
<dbReference type="RefSeq" id="WP_028728536.1">
    <property type="nucleotide sequence ID" value="NZ_AUAE01000032.1"/>
</dbReference>
<evidence type="ECO:0000259" key="2">
    <source>
        <dbReference type="Pfam" id="PF08800"/>
    </source>
</evidence>
<feature type="domain" description="DUF3874" evidence="3">
    <location>
        <begin position="613"/>
        <end position="680"/>
    </location>
</feature>
<dbReference type="PATRIC" id="fig|1203610.3.peg.489"/>
<feature type="domain" description="Virulence-associated protein E-like" evidence="1">
    <location>
        <begin position="398"/>
        <end position="609"/>
    </location>
</feature>
<dbReference type="Pfam" id="PF08800">
    <property type="entry name" value="BT4734-like_N"/>
    <property type="match status" value="1"/>
</dbReference>
<dbReference type="InterPro" id="IPR007936">
    <property type="entry name" value="VapE-like_dom"/>
</dbReference>
<evidence type="ECO:0008006" key="6">
    <source>
        <dbReference type="Google" id="ProtNLM"/>
    </source>
</evidence>
<dbReference type="Pfam" id="PF12990">
    <property type="entry name" value="DUF3874"/>
    <property type="match status" value="1"/>
</dbReference>
<dbReference type="AlphaFoldDB" id="A0A0F5JT90"/>
<organism evidence="4 5">
    <name type="scientific">Parabacteroides gordonii MS-1 = DSM 23371</name>
    <dbReference type="NCBI Taxonomy" id="1203610"/>
    <lineage>
        <taxon>Bacteria</taxon>
        <taxon>Pseudomonadati</taxon>
        <taxon>Bacteroidota</taxon>
        <taxon>Bacteroidia</taxon>
        <taxon>Bacteroidales</taxon>
        <taxon>Tannerellaceae</taxon>
        <taxon>Parabacteroides</taxon>
    </lineage>
</organism>
<dbReference type="PANTHER" id="PTHR34985">
    <property type="entry name" value="SLR0554 PROTEIN"/>
    <property type="match status" value="1"/>
</dbReference>
<protein>
    <recommendedName>
        <fullName evidence="6">Helicase</fullName>
    </recommendedName>
</protein>
<keyword evidence="5" id="KW-1185">Reference proteome</keyword>
<proteinExistence type="predicted"/>
<evidence type="ECO:0000313" key="5">
    <source>
        <dbReference type="Proteomes" id="UP000033035"/>
    </source>
</evidence>
<reference evidence="4 5" key="1">
    <citation type="submission" date="2013-04" db="EMBL/GenBank/DDBJ databases">
        <title>The Genome Sequence of Parabacteroides gordonii DSM 23371.</title>
        <authorList>
            <consortium name="The Broad Institute Genomics Platform"/>
            <person name="Earl A."/>
            <person name="Ward D."/>
            <person name="Feldgarden M."/>
            <person name="Gevers D."/>
            <person name="Martens E."/>
            <person name="Sakamoto M."/>
            <person name="Benno Y."/>
            <person name="Suzuki N."/>
            <person name="Matsunaga N."/>
            <person name="Koshihara K."/>
            <person name="Seki M."/>
            <person name="Komiya H."/>
            <person name="Walker B."/>
            <person name="Young S."/>
            <person name="Zeng Q."/>
            <person name="Gargeya S."/>
            <person name="Fitzgerald M."/>
            <person name="Haas B."/>
            <person name="Abouelleil A."/>
            <person name="Allen A.W."/>
            <person name="Alvarado L."/>
            <person name="Arachchi H.M."/>
            <person name="Berlin A.M."/>
            <person name="Chapman S.B."/>
            <person name="Gainer-Dewar J."/>
            <person name="Goldberg J."/>
            <person name="Griggs A."/>
            <person name="Gujja S."/>
            <person name="Hansen M."/>
            <person name="Howarth C."/>
            <person name="Imamovic A."/>
            <person name="Ireland A."/>
            <person name="Larimer J."/>
            <person name="McCowan C."/>
            <person name="Murphy C."/>
            <person name="Pearson M."/>
            <person name="Poon T.W."/>
            <person name="Priest M."/>
            <person name="Roberts A."/>
            <person name="Saif S."/>
            <person name="Shea T."/>
            <person name="Sisk P."/>
            <person name="Sykes S."/>
            <person name="Wortman J."/>
            <person name="Nusbaum C."/>
            <person name="Birren B."/>
        </authorList>
    </citation>
    <scope>NUCLEOTIDE SEQUENCE [LARGE SCALE GENOMIC DNA]</scope>
    <source>
        <strain evidence="4 5">MS-1</strain>
    </source>
</reference>
<gene>
    <name evidence="4" type="ORF">HMPREF1536_00468</name>
</gene>
<dbReference type="InterPro" id="IPR024450">
    <property type="entry name" value="DUF3874"/>
</dbReference>
<evidence type="ECO:0000259" key="1">
    <source>
        <dbReference type="Pfam" id="PF05272"/>
    </source>
</evidence>
<dbReference type="Proteomes" id="UP000033035">
    <property type="component" value="Unassembled WGS sequence"/>
</dbReference>